<dbReference type="InterPro" id="IPR029061">
    <property type="entry name" value="THDP-binding"/>
</dbReference>
<evidence type="ECO:0000256" key="8">
    <source>
        <dbReference type="ARBA" id="ARBA00023052"/>
    </source>
</evidence>
<dbReference type="InterPro" id="IPR033247">
    <property type="entry name" value="Transketolase_fam"/>
</dbReference>
<dbReference type="PROSITE" id="PS00801">
    <property type="entry name" value="TRANSKETOLASE_1"/>
    <property type="match status" value="1"/>
</dbReference>
<dbReference type="InterPro" id="IPR055152">
    <property type="entry name" value="Transketolase-like_C_2"/>
</dbReference>
<feature type="binding site" evidence="13">
    <location>
        <begin position="123"/>
        <end position="125"/>
    </location>
    <ligand>
        <name>thiamine diphosphate</name>
        <dbReference type="ChEBI" id="CHEBI:58937"/>
    </ligand>
</feature>
<keyword evidence="5 14" id="KW-0479">Metal-binding</keyword>
<dbReference type="OrthoDB" id="8732661at2"/>
<evidence type="ECO:0000313" key="18">
    <source>
        <dbReference type="EMBL" id="SNZ20307.1"/>
    </source>
</evidence>
<keyword evidence="7 14" id="KW-0460">Magnesium</keyword>
<feature type="binding site" evidence="12">
    <location>
        <position position="521"/>
    </location>
    <ligand>
        <name>substrate</name>
    </ligand>
</feature>
<dbReference type="InterPro" id="IPR005478">
    <property type="entry name" value="Transketolase_bac-like"/>
</dbReference>
<evidence type="ECO:0000259" key="17">
    <source>
        <dbReference type="SMART" id="SM00861"/>
    </source>
</evidence>
<evidence type="ECO:0000256" key="1">
    <source>
        <dbReference type="ARBA" id="ARBA00007131"/>
    </source>
</evidence>
<dbReference type="GO" id="GO:0006098">
    <property type="term" value="P:pentose-phosphate shunt"/>
    <property type="evidence" value="ECO:0007669"/>
    <property type="project" value="TreeGrafter"/>
</dbReference>
<accession>A0A285PGC0</accession>
<dbReference type="RefSeq" id="WP_097154666.1">
    <property type="nucleotide sequence ID" value="NZ_OBEL01000004.1"/>
</dbReference>
<keyword evidence="19" id="KW-1185">Reference proteome</keyword>
<evidence type="ECO:0000256" key="15">
    <source>
        <dbReference type="PIRSR" id="PIRSR605478-5"/>
    </source>
</evidence>
<organism evidence="18 19">
    <name type="scientific">Cohaesibacter gelatinilyticus</name>
    <dbReference type="NCBI Taxonomy" id="372072"/>
    <lineage>
        <taxon>Bacteria</taxon>
        <taxon>Pseudomonadati</taxon>
        <taxon>Pseudomonadota</taxon>
        <taxon>Alphaproteobacteria</taxon>
        <taxon>Hyphomicrobiales</taxon>
        <taxon>Cohaesibacteraceae</taxon>
    </lineage>
</organism>
<dbReference type="SUPFAM" id="SSF52518">
    <property type="entry name" value="Thiamin diphosphate-binding fold (THDP-binding)"/>
    <property type="match status" value="2"/>
</dbReference>
<evidence type="ECO:0000256" key="11">
    <source>
        <dbReference type="PIRSR" id="PIRSR605478-1"/>
    </source>
</evidence>
<reference evidence="18 19" key="1">
    <citation type="submission" date="2017-09" db="EMBL/GenBank/DDBJ databases">
        <authorList>
            <person name="Ehlers B."/>
            <person name="Leendertz F.H."/>
        </authorList>
    </citation>
    <scope>NUCLEOTIDE SEQUENCE [LARGE SCALE GENOMIC DNA]</scope>
    <source>
        <strain evidence="18 19">DSM 18289</strain>
    </source>
</reference>
<feature type="site" description="Important for catalytic activity" evidence="15">
    <location>
        <position position="265"/>
    </location>
</feature>
<keyword evidence="4 16" id="KW-0808">Transferase</keyword>
<comment type="similarity">
    <text evidence="1 16">Belongs to the transketolase family.</text>
</comment>
<dbReference type="SMART" id="SM00861">
    <property type="entry name" value="Transket_pyr"/>
    <property type="match status" value="1"/>
</dbReference>
<feature type="binding site" evidence="12">
    <location>
        <position position="265"/>
    </location>
    <ligand>
        <name>substrate</name>
    </ligand>
</feature>
<dbReference type="CDD" id="cd07033">
    <property type="entry name" value="TPP_PYR_DXS_TK_like"/>
    <property type="match status" value="1"/>
</dbReference>
<comment type="cofactor">
    <cofactor evidence="16">
        <name>Mg(2+)</name>
        <dbReference type="ChEBI" id="CHEBI:18420"/>
    </cofactor>
    <cofactor evidence="16">
        <name>Ca(2+)</name>
        <dbReference type="ChEBI" id="CHEBI:29108"/>
    </cofactor>
    <cofactor evidence="16">
        <name>Mn(2+)</name>
        <dbReference type="ChEBI" id="CHEBI:29035"/>
    </cofactor>
    <cofactor evidence="16">
        <name>Co(2+)</name>
        <dbReference type="ChEBI" id="CHEBI:48828"/>
    </cofactor>
    <text evidence="16">Binds 1 Mg(2+) ion per subunit. Can also utilize other divalent metal cations, such as Ca(2+), Mn(2+) and Co(2+).</text>
</comment>
<evidence type="ECO:0000256" key="10">
    <source>
        <dbReference type="NCBIfam" id="TIGR00232"/>
    </source>
</evidence>
<dbReference type="PANTHER" id="PTHR43522">
    <property type="entry name" value="TRANSKETOLASE"/>
    <property type="match status" value="1"/>
</dbReference>
<dbReference type="InterPro" id="IPR020826">
    <property type="entry name" value="Transketolase_BS"/>
</dbReference>
<comment type="function">
    <text evidence="16">Catalyzes the transfer of a two-carbon ketol group from a ketose donor to an aldose acceptor, via a covalent intermediate with the cofactor thiamine pyrophosphate.</text>
</comment>
<dbReference type="Gene3D" id="3.40.50.920">
    <property type="match status" value="1"/>
</dbReference>
<dbReference type="SUPFAM" id="SSF52922">
    <property type="entry name" value="TK C-terminal domain-like"/>
    <property type="match status" value="1"/>
</dbReference>
<feature type="binding site" evidence="12">
    <location>
        <position position="34"/>
    </location>
    <ligand>
        <name>substrate</name>
    </ligand>
</feature>
<dbReference type="GO" id="GO:0046872">
    <property type="term" value="F:metal ion binding"/>
    <property type="evidence" value="ECO:0007669"/>
    <property type="project" value="UniProtKB-KW"/>
</dbReference>
<feature type="binding site" evidence="12">
    <location>
        <position position="470"/>
    </location>
    <ligand>
        <name>substrate</name>
    </ligand>
</feature>
<comment type="cofactor">
    <cofactor evidence="14">
        <name>Mg(2+)</name>
        <dbReference type="ChEBI" id="CHEBI:18420"/>
    </cofactor>
    <text evidence="14">Binds 1 Mg(2+) ion per subunit. Can also utilize other divalent metal cations, such as Ca(2+), Mn(2+) and Co(2+).</text>
</comment>
<feature type="binding site" evidence="12">
    <location>
        <position position="358"/>
    </location>
    <ligand>
        <name>substrate</name>
    </ligand>
</feature>
<feature type="binding site" evidence="13">
    <location>
        <position position="265"/>
    </location>
    <ligand>
        <name>thiamine diphosphate</name>
        <dbReference type="ChEBI" id="CHEBI:58937"/>
    </ligand>
</feature>
<dbReference type="Gene3D" id="3.40.50.970">
    <property type="match status" value="2"/>
</dbReference>
<gene>
    <name evidence="18" type="ORF">SAMN06265368_3410</name>
</gene>
<feature type="binding site" evidence="13">
    <location>
        <position position="191"/>
    </location>
    <ligand>
        <name>thiamine diphosphate</name>
        <dbReference type="ChEBI" id="CHEBI:58937"/>
    </ligand>
</feature>
<evidence type="ECO:0000256" key="3">
    <source>
        <dbReference type="ARBA" id="ARBA00013152"/>
    </source>
</evidence>
<evidence type="ECO:0000256" key="2">
    <source>
        <dbReference type="ARBA" id="ARBA00011738"/>
    </source>
</evidence>
<evidence type="ECO:0000256" key="5">
    <source>
        <dbReference type="ARBA" id="ARBA00022723"/>
    </source>
</evidence>
<comment type="subunit">
    <text evidence="2 16">Homodimer.</text>
</comment>
<feature type="binding site" evidence="12">
    <location>
        <position position="385"/>
    </location>
    <ligand>
        <name>substrate</name>
    </ligand>
</feature>
<feature type="binding site" evidence="14">
    <location>
        <position position="191"/>
    </location>
    <ligand>
        <name>Mg(2+)</name>
        <dbReference type="ChEBI" id="CHEBI:18420"/>
    </ligand>
</feature>
<dbReference type="GO" id="GO:0004802">
    <property type="term" value="F:transketolase activity"/>
    <property type="evidence" value="ECO:0007669"/>
    <property type="project" value="UniProtKB-UniRule"/>
</dbReference>
<feature type="binding site" evidence="14">
    <location>
        <position position="161"/>
    </location>
    <ligand>
        <name>Mg(2+)</name>
        <dbReference type="ChEBI" id="CHEBI:18420"/>
    </ligand>
</feature>
<dbReference type="GO" id="GO:0005829">
    <property type="term" value="C:cytosol"/>
    <property type="evidence" value="ECO:0007669"/>
    <property type="project" value="TreeGrafter"/>
</dbReference>
<evidence type="ECO:0000256" key="4">
    <source>
        <dbReference type="ARBA" id="ARBA00022679"/>
    </source>
</evidence>
<dbReference type="Pfam" id="PF22613">
    <property type="entry name" value="Transketolase_C_1"/>
    <property type="match status" value="1"/>
</dbReference>
<dbReference type="InterPro" id="IPR009014">
    <property type="entry name" value="Transketo_C/PFOR_II"/>
</dbReference>
<dbReference type="EMBL" id="OBEL01000004">
    <property type="protein sequence ID" value="SNZ20307.1"/>
    <property type="molecule type" value="Genomic_DNA"/>
</dbReference>
<dbReference type="FunFam" id="3.40.50.970:FF:000004">
    <property type="entry name" value="Transketolase"/>
    <property type="match status" value="1"/>
</dbReference>
<evidence type="ECO:0000256" key="6">
    <source>
        <dbReference type="ARBA" id="ARBA00022837"/>
    </source>
</evidence>
<dbReference type="InterPro" id="IPR005474">
    <property type="entry name" value="Transketolase_N"/>
</dbReference>
<evidence type="ECO:0000256" key="7">
    <source>
        <dbReference type="ARBA" id="ARBA00022842"/>
    </source>
</evidence>
<dbReference type="InterPro" id="IPR049557">
    <property type="entry name" value="Transketolase_CS"/>
</dbReference>
<evidence type="ECO:0000313" key="19">
    <source>
        <dbReference type="Proteomes" id="UP000219439"/>
    </source>
</evidence>
<keyword evidence="8 13" id="KW-0786">Thiamine pyrophosphate</keyword>
<sequence>MNEQTIPIINAEDLMANAVRALTMDAVQKANSGHPGAPMGMADIASVLFNRFIKIDPTNPDWPDRDRFVLSAGHGSMLIYAIHHLLGYDDMDMDQLRNFRQMEARTAGHPEYGHAKGIETTTGPLGQGIATAVGMALAERMQNARFGDKLVDHYTYVLAGDGCLMEGISQEAIDFAGHMGLGKLIVFWDDNHITIDGPTDLSTSMDQRARFEAAGWHVQEINGHDKKAVAGAIDLARRENRPSMIACRTMIGFGSPAKQGTSGVHGAPLGEAEIEATRKALGWPHDAFEIPDSIYQSWGAIAERGALQRQVWEDRLIQSERKEDFATTLASPDAKALQSAIQILKEGLSESMPKVATRKASEITLDVIHNVLPNLAGGSADLTGSNNTRAKAMMPVTRHDFSGSYIHYGIREHCMAAIMNGLSLHGGFLPYGGTFLAFADYCRPAMRLSSLMEQPVVYVMTHDSIGLGEDGPTHQPVETIASLRAMPNMDVFRPADAVETAEAWELALLSSNTPSVLCLSRQGLPTIRKTHNAANMTAKGAYVLREATKDRDVTLFATGSEVTIALEAADILEEQDIQAAVVSVPCFELFMRQGDAYRLSVLGTAPRVGVEAAVRQGWSDLLGPKSAFVGMQGFGASAPADDLYRHFGITAENVARTAANLIS</sequence>
<evidence type="ECO:0000256" key="14">
    <source>
        <dbReference type="PIRSR" id="PIRSR605478-4"/>
    </source>
</evidence>
<protein>
    <recommendedName>
        <fullName evidence="3 10">Transketolase</fullName>
        <ecNumber evidence="3 10">2.2.1.1</ecNumber>
    </recommendedName>
</protein>
<comment type="cofactor">
    <cofactor evidence="13">
        <name>thiamine diphosphate</name>
        <dbReference type="ChEBI" id="CHEBI:58937"/>
    </cofactor>
    <text evidence="13">Binds 1 thiamine pyrophosphate per subunit. During the reaction, the substrate forms a covalent intermediate with the cofactor.</text>
</comment>
<feature type="binding site" evidence="12">
    <location>
        <position position="462"/>
    </location>
    <ligand>
        <name>substrate</name>
    </ligand>
</feature>
<feature type="binding site" evidence="13">
    <location>
        <position position="74"/>
    </location>
    <ligand>
        <name>thiamine diphosphate</name>
        <dbReference type="ChEBI" id="CHEBI:58937"/>
    </ligand>
</feature>
<evidence type="ECO:0000256" key="12">
    <source>
        <dbReference type="PIRSR" id="PIRSR605478-2"/>
    </source>
</evidence>
<name>A0A285PGC0_9HYPH</name>
<evidence type="ECO:0000256" key="13">
    <source>
        <dbReference type="PIRSR" id="PIRSR605478-3"/>
    </source>
</evidence>
<dbReference type="FunFam" id="3.40.50.970:FF:000003">
    <property type="entry name" value="Transketolase"/>
    <property type="match status" value="1"/>
</dbReference>
<feature type="binding site" evidence="14">
    <location>
        <position position="193"/>
    </location>
    <ligand>
        <name>Mg(2+)</name>
        <dbReference type="ChEBI" id="CHEBI:18420"/>
    </ligand>
</feature>
<feature type="active site" description="Proton donor" evidence="11">
    <location>
        <position position="412"/>
    </location>
</feature>
<dbReference type="AlphaFoldDB" id="A0A285PGC0"/>
<dbReference type="EC" id="2.2.1.1" evidence="3 10"/>
<feature type="domain" description="Transketolase-like pyrimidine-binding" evidence="17">
    <location>
        <begin position="355"/>
        <end position="526"/>
    </location>
</feature>
<feature type="binding site" evidence="12">
    <location>
        <position position="474"/>
    </location>
    <ligand>
        <name>substrate</name>
    </ligand>
</feature>
<dbReference type="Proteomes" id="UP000219439">
    <property type="component" value="Unassembled WGS sequence"/>
</dbReference>
<feature type="binding site" evidence="13">
    <location>
        <position position="438"/>
    </location>
    <ligand>
        <name>thiamine diphosphate</name>
        <dbReference type="ChEBI" id="CHEBI:58937"/>
    </ligand>
</feature>
<dbReference type="Pfam" id="PF00456">
    <property type="entry name" value="Transketolase_N"/>
    <property type="match status" value="1"/>
</dbReference>
<dbReference type="NCBIfam" id="TIGR00232">
    <property type="entry name" value="tktlase_bact"/>
    <property type="match status" value="1"/>
</dbReference>
<dbReference type="CDD" id="cd02012">
    <property type="entry name" value="TPP_TK"/>
    <property type="match status" value="1"/>
</dbReference>
<evidence type="ECO:0000256" key="16">
    <source>
        <dbReference type="RuleBase" id="RU004996"/>
    </source>
</evidence>
<feature type="site" description="Important for catalytic activity" evidence="15">
    <location>
        <position position="34"/>
    </location>
</feature>
<feature type="binding site" evidence="13">
    <location>
        <position position="162"/>
    </location>
    <ligand>
        <name>thiamine diphosphate</name>
        <dbReference type="ChEBI" id="CHEBI:58937"/>
    </ligand>
</feature>
<evidence type="ECO:0000256" key="9">
    <source>
        <dbReference type="ARBA" id="ARBA00049473"/>
    </source>
</evidence>
<dbReference type="PROSITE" id="PS00802">
    <property type="entry name" value="TRANSKETOLASE_2"/>
    <property type="match status" value="1"/>
</dbReference>
<dbReference type="InterPro" id="IPR005475">
    <property type="entry name" value="Transketolase-like_Pyr-bd"/>
</dbReference>
<dbReference type="PANTHER" id="PTHR43522:SF2">
    <property type="entry name" value="TRANSKETOLASE 1-RELATED"/>
    <property type="match status" value="1"/>
</dbReference>
<keyword evidence="6 16" id="KW-0106">Calcium</keyword>
<comment type="catalytic activity">
    <reaction evidence="9 16">
        <text>D-sedoheptulose 7-phosphate + D-glyceraldehyde 3-phosphate = aldehydo-D-ribose 5-phosphate + D-xylulose 5-phosphate</text>
        <dbReference type="Rhea" id="RHEA:10508"/>
        <dbReference type="ChEBI" id="CHEBI:57483"/>
        <dbReference type="ChEBI" id="CHEBI:57737"/>
        <dbReference type="ChEBI" id="CHEBI:58273"/>
        <dbReference type="ChEBI" id="CHEBI:59776"/>
        <dbReference type="EC" id="2.2.1.1"/>
    </reaction>
</comment>
<dbReference type="Pfam" id="PF02779">
    <property type="entry name" value="Transket_pyr"/>
    <property type="match status" value="1"/>
</dbReference>
<proteinExistence type="inferred from homology"/>